<evidence type="ECO:0000313" key="1">
    <source>
        <dbReference type="EMBL" id="CAD6994091.1"/>
    </source>
</evidence>
<evidence type="ECO:0000313" key="2">
    <source>
        <dbReference type="Proteomes" id="UP000606786"/>
    </source>
</evidence>
<protein>
    <submittedName>
        <fullName evidence="1">(Mediterranean fruit fly) hypothetical protein</fullName>
    </submittedName>
</protein>
<comment type="caution">
    <text evidence="1">The sequence shown here is derived from an EMBL/GenBank/DDBJ whole genome shotgun (WGS) entry which is preliminary data.</text>
</comment>
<reference evidence="1" key="1">
    <citation type="submission" date="2020-11" db="EMBL/GenBank/DDBJ databases">
        <authorList>
            <person name="Whitehead M."/>
        </authorList>
    </citation>
    <scope>NUCLEOTIDE SEQUENCE</scope>
    <source>
        <strain evidence="1">EGII</strain>
    </source>
</reference>
<keyword evidence="2" id="KW-1185">Reference proteome</keyword>
<proteinExistence type="predicted"/>
<gene>
    <name evidence="1" type="ORF">CCAP1982_LOCUS2860</name>
</gene>
<sequence>VLGQTSDELGKSVSFCETVQSFVRNNQEDCVMSSGSENRHHGATSTCSWLRSQQGSSMRDCNHRYA</sequence>
<dbReference type="Proteomes" id="UP000606786">
    <property type="component" value="Unassembled WGS sequence"/>
</dbReference>
<accession>A0A811U5Q8</accession>
<dbReference type="AlphaFoldDB" id="A0A811U5Q8"/>
<feature type="non-terminal residue" evidence="1">
    <location>
        <position position="1"/>
    </location>
</feature>
<dbReference type="EMBL" id="CAJHJT010000001">
    <property type="protein sequence ID" value="CAD6994091.1"/>
    <property type="molecule type" value="Genomic_DNA"/>
</dbReference>
<organism evidence="1 2">
    <name type="scientific">Ceratitis capitata</name>
    <name type="common">Mediterranean fruit fly</name>
    <name type="synonym">Tephritis capitata</name>
    <dbReference type="NCBI Taxonomy" id="7213"/>
    <lineage>
        <taxon>Eukaryota</taxon>
        <taxon>Metazoa</taxon>
        <taxon>Ecdysozoa</taxon>
        <taxon>Arthropoda</taxon>
        <taxon>Hexapoda</taxon>
        <taxon>Insecta</taxon>
        <taxon>Pterygota</taxon>
        <taxon>Neoptera</taxon>
        <taxon>Endopterygota</taxon>
        <taxon>Diptera</taxon>
        <taxon>Brachycera</taxon>
        <taxon>Muscomorpha</taxon>
        <taxon>Tephritoidea</taxon>
        <taxon>Tephritidae</taxon>
        <taxon>Ceratitis</taxon>
        <taxon>Ceratitis</taxon>
    </lineage>
</organism>
<name>A0A811U5Q8_CERCA</name>